<evidence type="ECO:0000313" key="2">
    <source>
        <dbReference type="Proteomes" id="UP000736787"/>
    </source>
</evidence>
<comment type="caution">
    <text evidence="1">The sequence shown here is derived from an EMBL/GenBank/DDBJ whole genome shotgun (WGS) entry which is preliminary data.</text>
</comment>
<sequence length="38" mass="4190">MAYSRRGQVAGIVSPSSELYVSTWLQSKTVFGIRQNAT</sequence>
<evidence type="ECO:0000313" key="1">
    <source>
        <dbReference type="EMBL" id="KAG2926585.1"/>
    </source>
</evidence>
<gene>
    <name evidence="1" type="ORF">PC117_g14819</name>
</gene>
<dbReference type="Proteomes" id="UP000736787">
    <property type="component" value="Unassembled WGS sequence"/>
</dbReference>
<accession>A0A8T1CTM1</accession>
<protein>
    <submittedName>
        <fullName evidence="1">Uncharacterized protein</fullName>
    </submittedName>
</protein>
<organism evidence="1 2">
    <name type="scientific">Phytophthora cactorum</name>
    <dbReference type="NCBI Taxonomy" id="29920"/>
    <lineage>
        <taxon>Eukaryota</taxon>
        <taxon>Sar</taxon>
        <taxon>Stramenopiles</taxon>
        <taxon>Oomycota</taxon>
        <taxon>Peronosporomycetes</taxon>
        <taxon>Peronosporales</taxon>
        <taxon>Peronosporaceae</taxon>
        <taxon>Phytophthora</taxon>
    </lineage>
</organism>
<proteinExistence type="predicted"/>
<reference evidence="1" key="1">
    <citation type="submission" date="2018-10" db="EMBL/GenBank/DDBJ databases">
        <title>Effector identification in a new, highly contiguous assembly of the strawberry crown rot pathogen Phytophthora cactorum.</title>
        <authorList>
            <person name="Armitage A.D."/>
            <person name="Nellist C.F."/>
            <person name="Bates H."/>
            <person name="Vickerstaff R.J."/>
            <person name="Harrison R.J."/>
        </authorList>
    </citation>
    <scope>NUCLEOTIDE SEQUENCE</scope>
    <source>
        <strain evidence="1">4040</strain>
    </source>
</reference>
<dbReference type="AlphaFoldDB" id="A0A8T1CTM1"/>
<dbReference type="EMBL" id="RCMK01000475">
    <property type="protein sequence ID" value="KAG2926585.1"/>
    <property type="molecule type" value="Genomic_DNA"/>
</dbReference>
<name>A0A8T1CTM1_9STRA</name>